<feature type="transmembrane region" description="Helical" evidence="1">
    <location>
        <begin position="82"/>
        <end position="101"/>
    </location>
</feature>
<name>A0A366GY79_9GAMM</name>
<proteinExistence type="predicted"/>
<keyword evidence="1" id="KW-0812">Transmembrane</keyword>
<dbReference type="EMBL" id="QNRO01000004">
    <property type="protein sequence ID" value="RBP32318.1"/>
    <property type="molecule type" value="Genomic_DNA"/>
</dbReference>
<comment type="caution">
    <text evidence="2">The sequence shown here is derived from an EMBL/GenBank/DDBJ whole genome shotgun (WGS) entry which is preliminary data.</text>
</comment>
<gene>
    <name evidence="2" type="ORF">DET50_10487</name>
</gene>
<evidence type="ECO:0000256" key="1">
    <source>
        <dbReference type="SAM" id="Phobius"/>
    </source>
</evidence>
<dbReference type="Proteomes" id="UP000252995">
    <property type="component" value="Unassembled WGS sequence"/>
</dbReference>
<protein>
    <submittedName>
        <fullName evidence="2">Uncharacterized protein</fullName>
    </submittedName>
</protein>
<keyword evidence="1" id="KW-0472">Membrane</keyword>
<evidence type="ECO:0000313" key="3">
    <source>
        <dbReference type="Proteomes" id="UP000252995"/>
    </source>
</evidence>
<reference evidence="2 3" key="1">
    <citation type="submission" date="2018-06" db="EMBL/GenBank/DDBJ databases">
        <title>Freshwater and sediment microbial communities from various areas in North America, analyzing microbe dynamics in response to fracking.</title>
        <authorList>
            <person name="Lamendella R."/>
        </authorList>
    </citation>
    <scope>NUCLEOTIDE SEQUENCE [LARGE SCALE GENOMIC DNA]</scope>
    <source>
        <strain evidence="2 3">114J</strain>
    </source>
</reference>
<sequence length="221" mass="23752">MNCKHFLQDVDAMAAGELSEPVELEMRRHAERCGACARALSSAALMMEEVARERAPEPDQGFEARMLAAAKRGEQPSAKRSWAIPAWGGAVAAALVVGIFIGSEFSAPQQQASPVADSSTTTVQEVAATGDQKTVRLAFTSTEAVDNVTLTLELPPNMELAPFPGRHRVSWKVNLKPGDNLLALPLNILFPGEGTLVAHLDDGRKRKTFRTDIGTTMEPSS</sequence>
<organism evidence="2 3">
    <name type="scientific">Marinobacter pelagius</name>
    <dbReference type="NCBI Taxonomy" id="379482"/>
    <lineage>
        <taxon>Bacteria</taxon>
        <taxon>Pseudomonadati</taxon>
        <taxon>Pseudomonadota</taxon>
        <taxon>Gammaproteobacteria</taxon>
        <taxon>Pseudomonadales</taxon>
        <taxon>Marinobacteraceae</taxon>
        <taxon>Marinobacter</taxon>
    </lineage>
</organism>
<dbReference type="AlphaFoldDB" id="A0A366GY79"/>
<keyword evidence="1" id="KW-1133">Transmembrane helix</keyword>
<evidence type="ECO:0000313" key="2">
    <source>
        <dbReference type="EMBL" id="RBP32318.1"/>
    </source>
</evidence>
<dbReference type="RefSeq" id="WP_113861879.1">
    <property type="nucleotide sequence ID" value="NZ_QNRO01000004.1"/>
</dbReference>
<accession>A0A366GY79</accession>
<dbReference type="OrthoDB" id="5793589at2"/>